<dbReference type="Proteomes" id="UP000603200">
    <property type="component" value="Unassembled WGS sequence"/>
</dbReference>
<dbReference type="SUPFAM" id="SSF55961">
    <property type="entry name" value="Bet v1-like"/>
    <property type="match status" value="1"/>
</dbReference>
<protein>
    <recommendedName>
        <fullName evidence="3">Activator of Hsp90 ATPase-like protein</fullName>
    </recommendedName>
</protein>
<accession>A0ABQ4A328</accession>
<reference evidence="1 2" key="1">
    <citation type="submission" date="2021-01" db="EMBL/GenBank/DDBJ databases">
        <title>Whole genome shotgun sequence of Actinoplanes humidus NBRC 14915.</title>
        <authorList>
            <person name="Komaki H."/>
            <person name="Tamura T."/>
        </authorList>
    </citation>
    <scope>NUCLEOTIDE SEQUENCE [LARGE SCALE GENOMIC DNA]</scope>
    <source>
        <strain evidence="1 2">NBRC 14915</strain>
    </source>
</reference>
<dbReference type="EMBL" id="BOMN01000117">
    <property type="protein sequence ID" value="GIE25243.1"/>
    <property type="molecule type" value="Genomic_DNA"/>
</dbReference>
<comment type="caution">
    <text evidence="1">The sequence shown here is derived from an EMBL/GenBank/DDBJ whole genome shotgun (WGS) entry which is preliminary data.</text>
</comment>
<keyword evidence="2" id="KW-1185">Reference proteome</keyword>
<evidence type="ECO:0000313" key="2">
    <source>
        <dbReference type="Proteomes" id="UP000603200"/>
    </source>
</evidence>
<organism evidence="1 2">
    <name type="scientific">Winogradskya humida</name>
    <dbReference type="NCBI Taxonomy" id="113566"/>
    <lineage>
        <taxon>Bacteria</taxon>
        <taxon>Bacillati</taxon>
        <taxon>Actinomycetota</taxon>
        <taxon>Actinomycetes</taxon>
        <taxon>Micromonosporales</taxon>
        <taxon>Micromonosporaceae</taxon>
        <taxon>Winogradskya</taxon>
    </lineage>
</organism>
<proteinExistence type="predicted"/>
<dbReference type="InterPro" id="IPR023393">
    <property type="entry name" value="START-like_dom_sf"/>
</dbReference>
<name>A0ABQ4A328_9ACTN</name>
<gene>
    <name evidence="1" type="ORF">Ahu01nite_083450</name>
</gene>
<sequence>MRYRQDRDVTDRETPKSYHVEMSLPVGRDEVWDAVTQPGVLRQWFGWDYDELDAEIQHIFVNEATLRAPERMGWADGSYLEVIGDDDNTLVRAVREGSSAEPERYDAVEEGWRAFLQQLRYLLIERPKGARRTIYLTGATTWRQVLATAGGEPATQGSRLATLTDADGHLVVISGREPRTSRGAGRMEVTISTYGLDDAAFELTRKRWAERWSPLARNAQLTTADTPAP</sequence>
<evidence type="ECO:0000313" key="1">
    <source>
        <dbReference type="EMBL" id="GIE25243.1"/>
    </source>
</evidence>
<dbReference type="Gene3D" id="3.30.530.20">
    <property type="match status" value="1"/>
</dbReference>
<evidence type="ECO:0008006" key="3">
    <source>
        <dbReference type="Google" id="ProtNLM"/>
    </source>
</evidence>